<dbReference type="Proteomes" id="UP001241072">
    <property type="component" value="Unassembled WGS sequence"/>
</dbReference>
<comment type="caution">
    <text evidence="2">The sequence shown here is derived from an EMBL/GenBank/DDBJ whole genome shotgun (WGS) entry which is preliminary data.</text>
</comment>
<dbReference type="InterPro" id="IPR046291">
    <property type="entry name" value="DUF6328"/>
</dbReference>
<organism evidence="2 3">
    <name type="scientific">Antiquaquibacter soli</name>
    <dbReference type="NCBI Taxonomy" id="3064523"/>
    <lineage>
        <taxon>Bacteria</taxon>
        <taxon>Bacillati</taxon>
        <taxon>Actinomycetota</taxon>
        <taxon>Actinomycetes</taxon>
        <taxon>Micrococcales</taxon>
        <taxon>Microbacteriaceae</taxon>
        <taxon>Antiquaquibacter</taxon>
    </lineage>
</organism>
<keyword evidence="1" id="KW-1133">Transmembrane helix</keyword>
<dbReference type="Pfam" id="PF19853">
    <property type="entry name" value="DUF6328"/>
    <property type="match status" value="1"/>
</dbReference>
<evidence type="ECO:0000313" key="2">
    <source>
        <dbReference type="EMBL" id="MDO7881652.1"/>
    </source>
</evidence>
<feature type="transmembrane region" description="Helical" evidence="1">
    <location>
        <begin position="131"/>
        <end position="152"/>
    </location>
</feature>
<proteinExistence type="predicted"/>
<feature type="transmembrane region" description="Helical" evidence="1">
    <location>
        <begin position="27"/>
        <end position="46"/>
    </location>
</feature>
<evidence type="ECO:0000256" key="1">
    <source>
        <dbReference type="SAM" id="Phobius"/>
    </source>
</evidence>
<dbReference type="RefSeq" id="WP_305002059.1">
    <property type="nucleotide sequence ID" value="NZ_JAUQUB010000001.1"/>
</dbReference>
<accession>A0ABT9BQQ7</accession>
<dbReference type="EMBL" id="JAUQUB010000001">
    <property type="protein sequence ID" value="MDO7881652.1"/>
    <property type="molecule type" value="Genomic_DNA"/>
</dbReference>
<sequence length="159" mass="17849">MSGTIERDDETEQERLNRRWAELLQELRVIQTGTQILTGFLLALAFQPRFTELDEYQVTTYLILVGTAAITTILALTPVSLHRVLFKQKAKDEIVTIANRVLKVTLFFVGLTILGTVLLIVDVVLGRQWGWAAGAVTLLGIAFAWVILPFGVERSRNPR</sequence>
<feature type="transmembrane region" description="Helical" evidence="1">
    <location>
        <begin position="58"/>
        <end position="81"/>
    </location>
</feature>
<reference evidence="2 3" key="1">
    <citation type="submission" date="2023-07" db="EMBL/GenBank/DDBJ databases">
        <title>Protaetiibacter sp. nov WY-16 isolated from soil.</title>
        <authorList>
            <person name="Liu B."/>
            <person name="Wan Y."/>
        </authorList>
    </citation>
    <scope>NUCLEOTIDE SEQUENCE [LARGE SCALE GENOMIC DNA]</scope>
    <source>
        <strain evidence="2 3">WY-16</strain>
    </source>
</reference>
<protein>
    <submittedName>
        <fullName evidence="2">DUF6328 family protein</fullName>
    </submittedName>
</protein>
<evidence type="ECO:0000313" key="3">
    <source>
        <dbReference type="Proteomes" id="UP001241072"/>
    </source>
</evidence>
<keyword evidence="1" id="KW-0812">Transmembrane</keyword>
<name>A0ABT9BQQ7_9MICO</name>
<keyword evidence="3" id="KW-1185">Reference proteome</keyword>
<gene>
    <name evidence="2" type="ORF">Q5716_05350</name>
</gene>
<keyword evidence="1" id="KW-0472">Membrane</keyword>
<feature type="transmembrane region" description="Helical" evidence="1">
    <location>
        <begin position="101"/>
        <end position="125"/>
    </location>
</feature>